<dbReference type="InterPro" id="IPR036390">
    <property type="entry name" value="WH_DNA-bd_sf"/>
</dbReference>
<evidence type="ECO:0000256" key="1">
    <source>
        <dbReference type="ARBA" id="ARBA00023015"/>
    </source>
</evidence>
<dbReference type="Proteomes" id="UP000270342">
    <property type="component" value="Unassembled WGS sequence"/>
</dbReference>
<dbReference type="OrthoDB" id="6002259at2"/>
<dbReference type="PANTHER" id="PTHR33164:SF64">
    <property type="entry name" value="TRANSCRIPTIONAL REGULATOR SLYA"/>
    <property type="match status" value="1"/>
</dbReference>
<dbReference type="GO" id="GO:0003677">
    <property type="term" value="F:DNA binding"/>
    <property type="evidence" value="ECO:0007669"/>
    <property type="project" value="UniProtKB-KW"/>
</dbReference>
<dbReference type="GO" id="GO:0006950">
    <property type="term" value="P:response to stress"/>
    <property type="evidence" value="ECO:0007669"/>
    <property type="project" value="TreeGrafter"/>
</dbReference>
<dbReference type="EMBL" id="RBZU01000021">
    <property type="protein sequence ID" value="RKP44221.1"/>
    <property type="molecule type" value="Genomic_DNA"/>
</dbReference>
<dbReference type="PROSITE" id="PS50995">
    <property type="entry name" value="HTH_MARR_2"/>
    <property type="match status" value="1"/>
</dbReference>
<dbReference type="InterPro" id="IPR039422">
    <property type="entry name" value="MarR/SlyA-like"/>
</dbReference>
<dbReference type="Gene3D" id="1.10.10.10">
    <property type="entry name" value="Winged helix-like DNA-binding domain superfamily/Winged helix DNA-binding domain"/>
    <property type="match status" value="1"/>
</dbReference>
<dbReference type="GO" id="GO:0003700">
    <property type="term" value="F:DNA-binding transcription factor activity"/>
    <property type="evidence" value="ECO:0007669"/>
    <property type="project" value="InterPro"/>
</dbReference>
<evidence type="ECO:0000256" key="2">
    <source>
        <dbReference type="ARBA" id="ARBA00023125"/>
    </source>
</evidence>
<keyword evidence="1" id="KW-0805">Transcription regulation</keyword>
<reference evidence="5 6" key="1">
    <citation type="submission" date="2018-10" db="EMBL/GenBank/DDBJ databases">
        <title>Robbsia sp. DHC34, isolated from soil.</title>
        <authorList>
            <person name="Gao Z.-H."/>
            <person name="Qiu L.-H."/>
        </authorList>
    </citation>
    <scope>NUCLEOTIDE SEQUENCE [LARGE SCALE GENOMIC DNA]</scope>
    <source>
        <strain evidence="5 6">DHC34</strain>
    </source>
</reference>
<proteinExistence type="predicted"/>
<dbReference type="SMART" id="SM00347">
    <property type="entry name" value="HTH_MARR"/>
    <property type="match status" value="1"/>
</dbReference>
<evidence type="ECO:0000313" key="5">
    <source>
        <dbReference type="EMBL" id="RKP44221.1"/>
    </source>
</evidence>
<evidence type="ECO:0000259" key="4">
    <source>
        <dbReference type="PROSITE" id="PS50995"/>
    </source>
</evidence>
<keyword evidence="6" id="KW-1185">Reference proteome</keyword>
<accession>A0A494X3L7</accession>
<dbReference type="Pfam" id="PF12802">
    <property type="entry name" value="MarR_2"/>
    <property type="match status" value="1"/>
</dbReference>
<name>A0A494X3L7_9BURK</name>
<dbReference type="SUPFAM" id="SSF46785">
    <property type="entry name" value="Winged helix' DNA-binding domain"/>
    <property type="match status" value="1"/>
</dbReference>
<keyword evidence="2" id="KW-0238">DNA-binding</keyword>
<dbReference type="InterPro" id="IPR000835">
    <property type="entry name" value="HTH_MarR-typ"/>
</dbReference>
<dbReference type="PANTHER" id="PTHR33164">
    <property type="entry name" value="TRANSCRIPTIONAL REGULATOR, MARR FAMILY"/>
    <property type="match status" value="1"/>
</dbReference>
<dbReference type="RefSeq" id="WP_121091377.1">
    <property type="nucleotide sequence ID" value="NZ_RBZU01000021.1"/>
</dbReference>
<feature type="domain" description="HTH marR-type" evidence="4">
    <location>
        <begin position="8"/>
        <end position="141"/>
    </location>
</feature>
<sequence>MPNIHDLRRSVTGGLVRVSRQWRRASDHVISGYGVSEACATPLLMIGRLGEGVRQGTLAEYVGIEGPSLVRLLDQLCGANLARREEDPADGRAKTIWLTDAGRAVCAQIEDALVQLRAEKFKGISAADLAATLRVFKAIELAAASDTADAP</sequence>
<organism evidence="5 6">
    <name type="scientific">Pararobbsia silviterrae</name>
    <dbReference type="NCBI Taxonomy" id="1792498"/>
    <lineage>
        <taxon>Bacteria</taxon>
        <taxon>Pseudomonadati</taxon>
        <taxon>Pseudomonadota</taxon>
        <taxon>Betaproteobacteria</taxon>
        <taxon>Burkholderiales</taxon>
        <taxon>Burkholderiaceae</taxon>
        <taxon>Pararobbsia</taxon>
    </lineage>
</organism>
<dbReference type="AlphaFoldDB" id="A0A494X3L7"/>
<protein>
    <submittedName>
        <fullName evidence="5">MarR family transcriptional regulator</fullName>
    </submittedName>
</protein>
<dbReference type="InterPro" id="IPR036388">
    <property type="entry name" value="WH-like_DNA-bd_sf"/>
</dbReference>
<keyword evidence="3" id="KW-0804">Transcription</keyword>
<evidence type="ECO:0000256" key="3">
    <source>
        <dbReference type="ARBA" id="ARBA00023163"/>
    </source>
</evidence>
<gene>
    <name evidence="5" type="ORF">D7S86_27795</name>
</gene>
<evidence type="ECO:0000313" key="6">
    <source>
        <dbReference type="Proteomes" id="UP000270342"/>
    </source>
</evidence>
<comment type="caution">
    <text evidence="5">The sequence shown here is derived from an EMBL/GenBank/DDBJ whole genome shotgun (WGS) entry which is preliminary data.</text>
</comment>